<feature type="domain" description="Cytochrome b561 bacterial/Ni-hydrogenase" evidence="14">
    <location>
        <begin position="33"/>
        <end position="246"/>
    </location>
</feature>
<dbReference type="GO" id="GO:0009055">
    <property type="term" value="F:electron transfer activity"/>
    <property type="evidence" value="ECO:0007669"/>
    <property type="project" value="InterPro"/>
</dbReference>
<feature type="transmembrane region" description="Helical" evidence="13">
    <location>
        <begin position="102"/>
        <end position="123"/>
    </location>
</feature>
<evidence type="ECO:0000256" key="7">
    <source>
        <dbReference type="ARBA" id="ARBA00022723"/>
    </source>
</evidence>
<feature type="compositionally biased region" description="Polar residues" evidence="12">
    <location>
        <begin position="1"/>
        <end position="14"/>
    </location>
</feature>
<dbReference type="PANTHER" id="PTHR30485:SF1">
    <property type="entry name" value="CYTOCHROME YDHU-RELATED"/>
    <property type="match status" value="1"/>
</dbReference>
<keyword evidence="3" id="KW-0813">Transport</keyword>
<evidence type="ECO:0000259" key="14">
    <source>
        <dbReference type="Pfam" id="PF01292"/>
    </source>
</evidence>
<keyword evidence="7" id="KW-0479">Metal-binding</keyword>
<dbReference type="InterPro" id="IPR016174">
    <property type="entry name" value="Di-haem_cyt_TM"/>
</dbReference>
<feature type="region of interest" description="Disordered" evidence="12">
    <location>
        <begin position="1"/>
        <end position="28"/>
    </location>
</feature>
<sequence>MTDQAADQTPNSVPDTGRRADKPLPGGRSLTYRHPPLVRVSHWLNVIAVVILIMSGLNILLAHPHLYWGIRSTFADPWVSIPTIPNWLLIPQGRNLAEARHWHFFFAWLFVLNGLAYLIYGFVTGRFGRRLWPTLSDLKGFWPSVVEHARFDFPKDDHARTYNVIQKLTYVTMILVILPMMLITGLSMSPGFNAIGGVLLDLMGGRQSARTLHFISAALIVGFIVIHVGLVIWTGLFNNMRAMITGWFVIEPNRPHDGGQS</sequence>
<feature type="transmembrane region" description="Helical" evidence="13">
    <location>
        <begin position="42"/>
        <end position="61"/>
    </location>
</feature>
<evidence type="ECO:0000256" key="5">
    <source>
        <dbReference type="ARBA" id="ARBA00022617"/>
    </source>
</evidence>
<evidence type="ECO:0000313" key="15">
    <source>
        <dbReference type="EMBL" id="MBB5745293.1"/>
    </source>
</evidence>
<feature type="transmembrane region" description="Helical" evidence="13">
    <location>
        <begin position="168"/>
        <end position="192"/>
    </location>
</feature>
<dbReference type="PANTHER" id="PTHR30485">
    <property type="entry name" value="NI/FE-HYDROGENASE 1 B-TYPE CYTOCHROME SUBUNIT"/>
    <property type="match status" value="1"/>
</dbReference>
<feature type="transmembrane region" description="Helical" evidence="13">
    <location>
        <begin position="212"/>
        <end position="233"/>
    </location>
</feature>
<keyword evidence="4" id="KW-1003">Cell membrane</keyword>
<keyword evidence="16" id="KW-1185">Reference proteome</keyword>
<dbReference type="Pfam" id="PF01292">
    <property type="entry name" value="Ni_hydr_CYTB"/>
    <property type="match status" value="1"/>
</dbReference>
<evidence type="ECO:0000256" key="10">
    <source>
        <dbReference type="ARBA" id="ARBA00023004"/>
    </source>
</evidence>
<evidence type="ECO:0000256" key="9">
    <source>
        <dbReference type="ARBA" id="ARBA00022989"/>
    </source>
</evidence>
<protein>
    <submittedName>
        <fullName evidence="15">Thiosulfate reductase cytochrome b subunit</fullName>
    </submittedName>
</protein>
<dbReference type="SUPFAM" id="SSF81342">
    <property type="entry name" value="Transmembrane di-heme cytochromes"/>
    <property type="match status" value="1"/>
</dbReference>
<proteinExistence type="inferred from homology"/>
<dbReference type="GO" id="GO:0020037">
    <property type="term" value="F:heme binding"/>
    <property type="evidence" value="ECO:0007669"/>
    <property type="project" value="TreeGrafter"/>
</dbReference>
<dbReference type="InterPro" id="IPR011577">
    <property type="entry name" value="Cyt_b561_bac/Ni-Hgenase"/>
</dbReference>
<dbReference type="PRINTS" id="PR00161">
    <property type="entry name" value="NIHGNASECYTB"/>
</dbReference>
<evidence type="ECO:0000256" key="2">
    <source>
        <dbReference type="ARBA" id="ARBA00008622"/>
    </source>
</evidence>
<dbReference type="GO" id="GO:0005506">
    <property type="term" value="F:iron ion binding"/>
    <property type="evidence" value="ECO:0007669"/>
    <property type="project" value="InterPro"/>
</dbReference>
<dbReference type="Gene3D" id="1.20.950.20">
    <property type="entry name" value="Transmembrane di-heme cytochromes, Chain C"/>
    <property type="match status" value="1"/>
</dbReference>
<evidence type="ECO:0000256" key="8">
    <source>
        <dbReference type="ARBA" id="ARBA00022982"/>
    </source>
</evidence>
<dbReference type="GO" id="GO:0005886">
    <property type="term" value="C:plasma membrane"/>
    <property type="evidence" value="ECO:0007669"/>
    <property type="project" value="UniProtKB-SubCell"/>
</dbReference>
<dbReference type="GO" id="GO:0022904">
    <property type="term" value="P:respiratory electron transport chain"/>
    <property type="evidence" value="ECO:0007669"/>
    <property type="project" value="InterPro"/>
</dbReference>
<keyword evidence="5" id="KW-0349">Heme</keyword>
<evidence type="ECO:0000256" key="3">
    <source>
        <dbReference type="ARBA" id="ARBA00022448"/>
    </source>
</evidence>
<gene>
    <name evidence="15" type="ORF">GGR13_000865</name>
</gene>
<comment type="subcellular location">
    <subcellularLocation>
        <location evidence="1">Cell membrane</location>
        <topology evidence="1">Multi-pass membrane protein</topology>
    </subcellularLocation>
</comment>
<accession>A0A7W9CH54</accession>
<keyword evidence="11 13" id="KW-0472">Membrane</keyword>
<name>A0A7W9CH54_9CAUL</name>
<reference evidence="15 16" key="1">
    <citation type="submission" date="2020-08" db="EMBL/GenBank/DDBJ databases">
        <title>Genomic Encyclopedia of Type Strains, Phase IV (KMG-IV): sequencing the most valuable type-strain genomes for metagenomic binning, comparative biology and taxonomic classification.</title>
        <authorList>
            <person name="Goeker M."/>
        </authorList>
    </citation>
    <scope>NUCLEOTIDE SEQUENCE [LARGE SCALE GENOMIC DNA]</scope>
    <source>
        <strain evidence="15 16">DSM 4737</strain>
    </source>
</reference>
<dbReference type="AlphaFoldDB" id="A0A7W9CH54"/>
<keyword evidence="9 13" id="KW-1133">Transmembrane helix</keyword>
<evidence type="ECO:0000256" key="12">
    <source>
        <dbReference type="SAM" id="MobiDB-lite"/>
    </source>
</evidence>
<evidence type="ECO:0000256" key="1">
    <source>
        <dbReference type="ARBA" id="ARBA00004651"/>
    </source>
</evidence>
<comment type="caution">
    <text evidence="15">The sequence shown here is derived from an EMBL/GenBank/DDBJ whole genome shotgun (WGS) entry which is preliminary data.</text>
</comment>
<keyword evidence="6 13" id="KW-0812">Transmembrane</keyword>
<evidence type="ECO:0000313" key="16">
    <source>
        <dbReference type="Proteomes" id="UP000545037"/>
    </source>
</evidence>
<evidence type="ECO:0000256" key="11">
    <source>
        <dbReference type="ARBA" id="ARBA00023136"/>
    </source>
</evidence>
<evidence type="ECO:0000256" key="4">
    <source>
        <dbReference type="ARBA" id="ARBA00022475"/>
    </source>
</evidence>
<dbReference type="Proteomes" id="UP000545037">
    <property type="component" value="Unassembled WGS sequence"/>
</dbReference>
<organism evidence="15 16">
    <name type="scientific">Brevundimonas variabilis</name>
    <dbReference type="NCBI Taxonomy" id="74312"/>
    <lineage>
        <taxon>Bacteria</taxon>
        <taxon>Pseudomonadati</taxon>
        <taxon>Pseudomonadota</taxon>
        <taxon>Alphaproteobacteria</taxon>
        <taxon>Caulobacterales</taxon>
        <taxon>Caulobacteraceae</taxon>
        <taxon>Brevundimonas</taxon>
    </lineage>
</organism>
<keyword evidence="8" id="KW-0249">Electron transport</keyword>
<evidence type="ECO:0000256" key="13">
    <source>
        <dbReference type="SAM" id="Phobius"/>
    </source>
</evidence>
<dbReference type="InterPro" id="IPR051542">
    <property type="entry name" value="Hydrogenase_cytochrome"/>
</dbReference>
<keyword evidence="10" id="KW-0408">Iron</keyword>
<comment type="similarity">
    <text evidence="2">Belongs to the HupC/HyaC/HydC family.</text>
</comment>
<evidence type="ECO:0000256" key="6">
    <source>
        <dbReference type="ARBA" id="ARBA00022692"/>
    </source>
</evidence>
<dbReference type="InterPro" id="IPR000516">
    <property type="entry name" value="Ni-dep_Hydgase_cyt-B"/>
</dbReference>
<dbReference type="RefSeq" id="WP_183212189.1">
    <property type="nucleotide sequence ID" value="NZ_JACHOR010000001.1"/>
</dbReference>
<dbReference type="EMBL" id="JACHOR010000001">
    <property type="protein sequence ID" value="MBB5745293.1"/>
    <property type="molecule type" value="Genomic_DNA"/>
</dbReference>